<name>A0A3N4J3B2_9PEZI</name>
<dbReference type="GO" id="GO:0019894">
    <property type="term" value="F:kinesin binding"/>
    <property type="evidence" value="ECO:0007669"/>
    <property type="project" value="TreeGrafter"/>
</dbReference>
<evidence type="ECO:0000313" key="6">
    <source>
        <dbReference type="EMBL" id="RPA91598.1"/>
    </source>
</evidence>
<evidence type="ECO:0000256" key="3">
    <source>
        <dbReference type="ARBA" id="ARBA00022737"/>
    </source>
</evidence>
<evidence type="ECO:0000256" key="5">
    <source>
        <dbReference type="SAM" id="MobiDB-lite"/>
    </source>
</evidence>
<dbReference type="InterPro" id="IPR011990">
    <property type="entry name" value="TPR-like_helical_dom_sf"/>
</dbReference>
<dbReference type="PANTHER" id="PTHR45783">
    <property type="entry name" value="KINESIN LIGHT CHAIN"/>
    <property type="match status" value="1"/>
</dbReference>
<keyword evidence="2" id="KW-0963">Cytoplasm</keyword>
<dbReference type="AlphaFoldDB" id="A0A3N4J3B2"/>
<feature type="compositionally biased region" description="Gly residues" evidence="5">
    <location>
        <begin position="112"/>
        <end position="121"/>
    </location>
</feature>
<dbReference type="InterPro" id="IPR002151">
    <property type="entry name" value="Kinesin_light"/>
</dbReference>
<organism evidence="6 7">
    <name type="scientific">Choiromyces venosus 120613-1</name>
    <dbReference type="NCBI Taxonomy" id="1336337"/>
    <lineage>
        <taxon>Eukaryota</taxon>
        <taxon>Fungi</taxon>
        <taxon>Dikarya</taxon>
        <taxon>Ascomycota</taxon>
        <taxon>Pezizomycotina</taxon>
        <taxon>Pezizomycetes</taxon>
        <taxon>Pezizales</taxon>
        <taxon>Tuberaceae</taxon>
        <taxon>Choiromyces</taxon>
    </lineage>
</organism>
<sequence length="121" mass="13456">MHRRALESTEKVLGPDHPETLASVNNLASVLQDLGRYAESETMHRRALESTEKVLGPDHPETLAIVNNLALVLRDLGRYAESARLSRRALEGRKRFLGRTTHIPTKRKQPGSGSGGPRKVR</sequence>
<proteinExistence type="predicted"/>
<dbReference type="Proteomes" id="UP000276215">
    <property type="component" value="Unassembled WGS sequence"/>
</dbReference>
<comment type="subcellular location">
    <subcellularLocation>
        <location evidence="1">Cytoplasm</location>
    </subcellularLocation>
</comment>
<dbReference type="Gene3D" id="1.25.40.10">
    <property type="entry name" value="Tetratricopeptide repeat domain"/>
    <property type="match status" value="1"/>
</dbReference>
<evidence type="ECO:0000256" key="1">
    <source>
        <dbReference type="ARBA" id="ARBA00004496"/>
    </source>
</evidence>
<reference evidence="6 7" key="1">
    <citation type="journal article" date="2018" name="Nat. Ecol. Evol.">
        <title>Pezizomycetes genomes reveal the molecular basis of ectomycorrhizal truffle lifestyle.</title>
        <authorList>
            <person name="Murat C."/>
            <person name="Payen T."/>
            <person name="Noel B."/>
            <person name="Kuo A."/>
            <person name="Morin E."/>
            <person name="Chen J."/>
            <person name="Kohler A."/>
            <person name="Krizsan K."/>
            <person name="Balestrini R."/>
            <person name="Da Silva C."/>
            <person name="Montanini B."/>
            <person name="Hainaut M."/>
            <person name="Levati E."/>
            <person name="Barry K.W."/>
            <person name="Belfiori B."/>
            <person name="Cichocki N."/>
            <person name="Clum A."/>
            <person name="Dockter R.B."/>
            <person name="Fauchery L."/>
            <person name="Guy J."/>
            <person name="Iotti M."/>
            <person name="Le Tacon F."/>
            <person name="Lindquist E.A."/>
            <person name="Lipzen A."/>
            <person name="Malagnac F."/>
            <person name="Mello A."/>
            <person name="Molinier V."/>
            <person name="Miyauchi S."/>
            <person name="Poulain J."/>
            <person name="Riccioni C."/>
            <person name="Rubini A."/>
            <person name="Sitrit Y."/>
            <person name="Splivallo R."/>
            <person name="Traeger S."/>
            <person name="Wang M."/>
            <person name="Zifcakova L."/>
            <person name="Wipf D."/>
            <person name="Zambonelli A."/>
            <person name="Paolocci F."/>
            <person name="Nowrousian M."/>
            <person name="Ottonello S."/>
            <person name="Baldrian P."/>
            <person name="Spatafora J.W."/>
            <person name="Henrissat B."/>
            <person name="Nagy L.G."/>
            <person name="Aury J.M."/>
            <person name="Wincker P."/>
            <person name="Grigoriev I.V."/>
            <person name="Bonfante P."/>
            <person name="Martin F.M."/>
        </authorList>
    </citation>
    <scope>NUCLEOTIDE SEQUENCE [LARGE SCALE GENOMIC DNA]</scope>
    <source>
        <strain evidence="6 7">120613-1</strain>
    </source>
</reference>
<dbReference type="GO" id="GO:0007018">
    <property type="term" value="P:microtubule-based movement"/>
    <property type="evidence" value="ECO:0007669"/>
    <property type="project" value="TreeGrafter"/>
</dbReference>
<evidence type="ECO:0000256" key="2">
    <source>
        <dbReference type="ARBA" id="ARBA00022490"/>
    </source>
</evidence>
<dbReference type="EMBL" id="ML120492">
    <property type="protein sequence ID" value="RPA91598.1"/>
    <property type="molecule type" value="Genomic_DNA"/>
</dbReference>
<dbReference type="OrthoDB" id="5986190at2759"/>
<dbReference type="Pfam" id="PF13374">
    <property type="entry name" value="TPR_10"/>
    <property type="match status" value="1"/>
</dbReference>
<keyword evidence="3" id="KW-0677">Repeat</keyword>
<dbReference type="SUPFAM" id="SSF48452">
    <property type="entry name" value="TPR-like"/>
    <property type="match status" value="1"/>
</dbReference>
<dbReference type="GO" id="GO:0005871">
    <property type="term" value="C:kinesin complex"/>
    <property type="evidence" value="ECO:0007669"/>
    <property type="project" value="InterPro"/>
</dbReference>
<keyword evidence="4" id="KW-0802">TPR repeat</keyword>
<evidence type="ECO:0000313" key="7">
    <source>
        <dbReference type="Proteomes" id="UP000276215"/>
    </source>
</evidence>
<dbReference type="PANTHER" id="PTHR45783:SF3">
    <property type="entry name" value="KINESIN LIGHT CHAIN"/>
    <property type="match status" value="1"/>
</dbReference>
<protein>
    <recommendedName>
        <fullName evidence="8">TPR-like protein</fullName>
    </recommendedName>
</protein>
<keyword evidence="7" id="KW-1185">Reference proteome</keyword>
<dbReference type="STRING" id="1336337.A0A3N4J3B2"/>
<evidence type="ECO:0008006" key="8">
    <source>
        <dbReference type="Google" id="ProtNLM"/>
    </source>
</evidence>
<feature type="compositionally biased region" description="Basic and acidic residues" evidence="5">
    <location>
        <begin position="1"/>
        <end position="19"/>
    </location>
</feature>
<evidence type="ECO:0000256" key="4">
    <source>
        <dbReference type="ARBA" id="ARBA00022803"/>
    </source>
</evidence>
<gene>
    <name evidence="6" type="ORF">L873DRAFT_1713537</name>
</gene>
<dbReference type="Pfam" id="PF13424">
    <property type="entry name" value="TPR_12"/>
    <property type="match status" value="1"/>
</dbReference>
<dbReference type="GO" id="GO:0005737">
    <property type="term" value="C:cytoplasm"/>
    <property type="evidence" value="ECO:0007669"/>
    <property type="project" value="UniProtKB-SubCell"/>
</dbReference>
<feature type="region of interest" description="Disordered" evidence="5">
    <location>
        <begin position="96"/>
        <end position="121"/>
    </location>
</feature>
<feature type="region of interest" description="Disordered" evidence="5">
    <location>
        <begin position="1"/>
        <end position="20"/>
    </location>
</feature>
<accession>A0A3N4J3B2</accession>